<name>A0A0K2U883_LEPSM</name>
<accession>A0A0K2U883</accession>
<evidence type="ECO:0000313" key="1">
    <source>
        <dbReference type="EMBL" id="CDW34157.1"/>
    </source>
</evidence>
<dbReference type="AlphaFoldDB" id="A0A0K2U883"/>
<reference evidence="1" key="1">
    <citation type="submission" date="2014-05" db="EMBL/GenBank/DDBJ databases">
        <authorList>
            <person name="Chronopoulou M."/>
        </authorList>
    </citation>
    <scope>NUCLEOTIDE SEQUENCE</scope>
    <source>
        <tissue evidence="1">Whole organism</tissue>
    </source>
</reference>
<dbReference type="EMBL" id="HACA01016796">
    <property type="protein sequence ID" value="CDW34157.1"/>
    <property type="molecule type" value="Transcribed_RNA"/>
</dbReference>
<organism evidence="1">
    <name type="scientific">Lepeophtheirus salmonis</name>
    <name type="common">Salmon louse</name>
    <name type="synonym">Caligus salmonis</name>
    <dbReference type="NCBI Taxonomy" id="72036"/>
    <lineage>
        <taxon>Eukaryota</taxon>
        <taxon>Metazoa</taxon>
        <taxon>Ecdysozoa</taxon>
        <taxon>Arthropoda</taxon>
        <taxon>Crustacea</taxon>
        <taxon>Multicrustacea</taxon>
        <taxon>Hexanauplia</taxon>
        <taxon>Copepoda</taxon>
        <taxon>Siphonostomatoida</taxon>
        <taxon>Caligidae</taxon>
        <taxon>Lepeophtheirus</taxon>
    </lineage>
</organism>
<sequence length="66" mass="7753">MSNKKNSACVHVKKNSGKETNHLHFKFNRRLIVLINKLLLTSEKQKVFFLSCNVNKARVFHESRIQ</sequence>
<proteinExistence type="predicted"/>
<protein>
    <submittedName>
        <fullName evidence="1">Uncharacterized protein</fullName>
    </submittedName>
</protein>